<dbReference type="Pfam" id="PF00430">
    <property type="entry name" value="ATP-synt_B"/>
    <property type="match status" value="1"/>
</dbReference>
<evidence type="ECO:0000256" key="1">
    <source>
        <dbReference type="ARBA" id="ARBA00005513"/>
    </source>
</evidence>
<evidence type="ECO:0000256" key="13">
    <source>
        <dbReference type="HAMAP-Rule" id="MF_01398"/>
    </source>
</evidence>
<keyword evidence="9 13" id="KW-0066">ATP synthesis</keyword>
<dbReference type="GO" id="GO:0005886">
    <property type="term" value="C:plasma membrane"/>
    <property type="evidence" value="ECO:0007669"/>
    <property type="project" value="UniProtKB-SubCell"/>
</dbReference>
<keyword evidence="2 13" id="KW-0813">Transport</keyword>
<keyword evidence="3 13" id="KW-0138">CF(0)</keyword>
<dbReference type="PANTHER" id="PTHR33445">
    <property type="entry name" value="ATP SYNTHASE SUBUNIT B', CHLOROPLASTIC"/>
    <property type="match status" value="1"/>
</dbReference>
<dbReference type="GO" id="GO:0046933">
    <property type="term" value="F:proton-transporting ATP synthase activity, rotational mechanism"/>
    <property type="evidence" value="ECO:0007669"/>
    <property type="project" value="UniProtKB-UniRule"/>
</dbReference>
<comment type="function">
    <text evidence="11">Component of the F(0) channel, it forms part of the peripheral stalk, linking F(1) to F(0). The b'-subunit is a diverged and duplicated form of b found in plants and photosynthetic bacteria.</text>
</comment>
<keyword evidence="13" id="KW-1003">Cell membrane</keyword>
<evidence type="ECO:0000256" key="2">
    <source>
        <dbReference type="ARBA" id="ARBA00022448"/>
    </source>
</evidence>
<dbReference type="AlphaFoldDB" id="A0A2S8B3T8"/>
<evidence type="ECO:0000256" key="11">
    <source>
        <dbReference type="ARBA" id="ARBA00025614"/>
    </source>
</evidence>
<comment type="similarity">
    <text evidence="1 13 14">Belongs to the ATPase B chain family.</text>
</comment>
<comment type="function">
    <text evidence="10 13">F(1)F(0) ATP synthase produces ATP from ADP in the presence of a proton or sodium gradient. F-type ATPases consist of two structural domains, F(1) containing the extramembraneous catalytic core and F(0) containing the membrane proton channel, linked together by a central stalk and a peripheral stalk. During catalysis, ATP synthesis in the catalytic domain of F(1) is coupled via a rotary mechanism of the central stalk subunits to proton translocation.</text>
</comment>
<dbReference type="PANTHER" id="PTHR33445:SF1">
    <property type="entry name" value="ATP SYNTHASE SUBUNIT B"/>
    <property type="match status" value="1"/>
</dbReference>
<evidence type="ECO:0000256" key="10">
    <source>
        <dbReference type="ARBA" id="ARBA00025198"/>
    </source>
</evidence>
<keyword evidence="8 13" id="KW-0472">Membrane</keyword>
<evidence type="ECO:0000256" key="8">
    <source>
        <dbReference type="ARBA" id="ARBA00023136"/>
    </source>
</evidence>
<dbReference type="GO" id="GO:0046961">
    <property type="term" value="F:proton-transporting ATPase activity, rotational mechanism"/>
    <property type="evidence" value="ECO:0007669"/>
    <property type="project" value="TreeGrafter"/>
</dbReference>
<dbReference type="OrthoDB" id="7391503at2"/>
<reference evidence="17" key="1">
    <citation type="submission" date="2017-11" db="EMBL/GenBank/DDBJ databases">
        <title>The complete genome sequence of Sphingopyxis pomeranensis sp. nov. strain WS5A3p.</title>
        <authorList>
            <person name="Kaminski M.A."/>
        </authorList>
    </citation>
    <scope>NUCLEOTIDE SEQUENCE [LARGE SCALE GENOMIC DNA]</scope>
    <source>
        <strain evidence="17">WS5A3p</strain>
    </source>
</reference>
<evidence type="ECO:0000313" key="17">
    <source>
        <dbReference type="Proteomes" id="UP000238954"/>
    </source>
</evidence>
<evidence type="ECO:0000313" key="16">
    <source>
        <dbReference type="EMBL" id="PQM27071.1"/>
    </source>
</evidence>
<accession>A0A2S8B3T8</accession>
<keyword evidence="7 13" id="KW-0406">Ion transport</keyword>
<evidence type="ECO:0000256" key="15">
    <source>
        <dbReference type="SAM" id="Coils"/>
    </source>
</evidence>
<evidence type="ECO:0000256" key="5">
    <source>
        <dbReference type="ARBA" id="ARBA00022781"/>
    </source>
</evidence>
<dbReference type="Proteomes" id="UP000238954">
    <property type="component" value="Chromosome"/>
</dbReference>
<dbReference type="RefSeq" id="WP_106000440.1">
    <property type="nucleotide sequence ID" value="NZ_CM009578.1"/>
</dbReference>
<feature type="transmembrane region" description="Helical" evidence="13">
    <location>
        <begin position="23"/>
        <end position="40"/>
    </location>
</feature>
<keyword evidence="5 13" id="KW-0375">Hydrogen ion transport</keyword>
<evidence type="ECO:0000256" key="7">
    <source>
        <dbReference type="ARBA" id="ARBA00023065"/>
    </source>
</evidence>
<keyword evidence="4 13" id="KW-0812">Transmembrane</keyword>
<comment type="caution">
    <text evidence="16">The sequence shown here is derived from an EMBL/GenBank/DDBJ whole genome shotgun (WGS) entry which is preliminary data.</text>
</comment>
<keyword evidence="17" id="KW-1185">Reference proteome</keyword>
<evidence type="ECO:0000256" key="3">
    <source>
        <dbReference type="ARBA" id="ARBA00022547"/>
    </source>
</evidence>
<evidence type="ECO:0000256" key="6">
    <source>
        <dbReference type="ARBA" id="ARBA00022989"/>
    </source>
</evidence>
<organism evidence="16 17">
    <name type="scientific">Sphingopyxis lindanitolerans</name>
    <dbReference type="NCBI Taxonomy" id="2054227"/>
    <lineage>
        <taxon>Bacteria</taxon>
        <taxon>Pseudomonadati</taxon>
        <taxon>Pseudomonadota</taxon>
        <taxon>Alphaproteobacteria</taxon>
        <taxon>Sphingomonadales</taxon>
        <taxon>Sphingomonadaceae</taxon>
        <taxon>Sphingopyxis</taxon>
    </lineage>
</organism>
<evidence type="ECO:0000256" key="9">
    <source>
        <dbReference type="ARBA" id="ARBA00023310"/>
    </source>
</evidence>
<feature type="coiled-coil region" evidence="15">
    <location>
        <begin position="58"/>
        <end position="107"/>
    </location>
</feature>
<dbReference type="EMBL" id="PHFW01000003">
    <property type="protein sequence ID" value="PQM27071.1"/>
    <property type="molecule type" value="Genomic_DNA"/>
</dbReference>
<dbReference type="InterPro" id="IPR002146">
    <property type="entry name" value="ATP_synth_b/b'su_bac/chlpt"/>
</dbReference>
<gene>
    <name evidence="13" type="primary">atpF</name>
    <name evidence="16" type="ORF">CVO77_19155</name>
</gene>
<dbReference type="HAMAP" id="MF_01398">
    <property type="entry name" value="ATP_synth_b_bprime"/>
    <property type="match status" value="1"/>
</dbReference>
<dbReference type="InterPro" id="IPR050059">
    <property type="entry name" value="ATP_synthase_B_chain"/>
</dbReference>
<evidence type="ECO:0000256" key="4">
    <source>
        <dbReference type="ARBA" id="ARBA00022692"/>
    </source>
</evidence>
<sequence>MVELILSEAAHGAEPAGALWSSPSWWVALAMTIFFAVLIWKKAPAAIGAMLDGKIAAIAKQLSEAERLRLDAESLKAEYEAKLARAAKEADEMRARAETEAEALVAKAKADATALIGRRKRMAEDRIAAAEAHALAEVRAAATKAATEAAAKLIADKHDAKADKTLVDQAIAAVAKG</sequence>
<evidence type="ECO:0000256" key="12">
    <source>
        <dbReference type="ARBA" id="ARBA00037847"/>
    </source>
</evidence>
<comment type="subunit">
    <text evidence="13">F-type ATPases have 2 components, F(1) - the catalytic core - and F(0) - the membrane proton channel. F(1) has five subunits: alpha(3), beta(3), gamma(1), delta(1), epsilon(1). F(0) has three main subunits: a(1), b(2) and c(10-14). The alpha and beta chains form an alternating ring which encloses part of the gamma chain. F(1) is attached to F(0) by a central stalk formed by the gamma and epsilon chains, while a peripheral stalk is formed by the delta and b chains.</text>
</comment>
<keyword evidence="6 13" id="KW-1133">Transmembrane helix</keyword>
<evidence type="ECO:0000256" key="14">
    <source>
        <dbReference type="RuleBase" id="RU003848"/>
    </source>
</evidence>
<name>A0A2S8B3T8_9SPHN</name>
<dbReference type="CDD" id="cd06503">
    <property type="entry name" value="ATP-synt_Fo_b"/>
    <property type="match status" value="1"/>
</dbReference>
<comment type="subcellular location">
    <subcellularLocation>
        <location evidence="13">Cell membrane</location>
        <topology evidence="13">Single-pass membrane protein</topology>
    </subcellularLocation>
    <subcellularLocation>
        <location evidence="12">Endomembrane system</location>
        <topology evidence="12">Single-pass membrane protein</topology>
    </subcellularLocation>
</comment>
<dbReference type="GO" id="GO:0012505">
    <property type="term" value="C:endomembrane system"/>
    <property type="evidence" value="ECO:0007669"/>
    <property type="project" value="UniProtKB-SubCell"/>
</dbReference>
<keyword evidence="15" id="KW-0175">Coiled coil</keyword>
<dbReference type="GO" id="GO:0045259">
    <property type="term" value="C:proton-transporting ATP synthase complex"/>
    <property type="evidence" value="ECO:0007669"/>
    <property type="project" value="UniProtKB-KW"/>
</dbReference>
<protein>
    <recommendedName>
        <fullName evidence="13">ATP synthase subunit b</fullName>
    </recommendedName>
    <alternativeName>
        <fullName evidence="13">ATP synthase F(0) sector subunit b</fullName>
    </alternativeName>
    <alternativeName>
        <fullName evidence="13">ATPase subunit I</fullName>
    </alternativeName>
    <alternativeName>
        <fullName evidence="13">F-type ATPase subunit b</fullName>
        <shortName evidence="13">F-ATPase subunit b</shortName>
    </alternativeName>
</protein>
<proteinExistence type="inferred from homology"/>